<dbReference type="GO" id="GO:0005737">
    <property type="term" value="C:cytoplasm"/>
    <property type="evidence" value="ECO:0007669"/>
    <property type="project" value="TreeGrafter"/>
</dbReference>
<dbReference type="EMBL" id="JACHED010000001">
    <property type="protein sequence ID" value="MBB6496960.1"/>
    <property type="molecule type" value="Genomic_DNA"/>
</dbReference>
<keyword evidence="2" id="KW-0028">Amino-acid biosynthesis</keyword>
<organism evidence="3 5">
    <name type="scientific">Methanococcus maripaludis</name>
    <name type="common">Methanococcus deltae</name>
    <dbReference type="NCBI Taxonomy" id="39152"/>
    <lineage>
        <taxon>Archaea</taxon>
        <taxon>Methanobacteriati</taxon>
        <taxon>Methanobacteriota</taxon>
        <taxon>Methanomada group</taxon>
        <taxon>Methanococci</taxon>
        <taxon>Methanococcales</taxon>
        <taxon>Methanococcaceae</taxon>
        <taxon>Methanococcus</taxon>
    </lineage>
</organism>
<gene>
    <name evidence="3" type="primary">priA</name>
    <name evidence="4" type="ORF">HNP96_000981</name>
    <name evidence="3" type="ORF">MMJJ_11390</name>
</gene>
<protein>
    <submittedName>
        <fullName evidence="3">Phosphoribosyl isomerase A</fullName>
    </submittedName>
    <submittedName>
        <fullName evidence="4">Phosphoribosylformimino-5-aminoimidazole carboxamide ribotide isomerase</fullName>
        <ecNumber evidence="3 4">5.3.1.16</ecNumber>
    </submittedName>
</protein>
<dbReference type="GO" id="GO:0003949">
    <property type="term" value="F:1-(5-phosphoribosyl)-5-[(5-phosphoribosylamino)methylideneamino]imidazole-4-carboxamide isomerase activity"/>
    <property type="evidence" value="ECO:0007669"/>
    <property type="project" value="UniProtKB-EC"/>
</dbReference>
<reference evidence="5" key="1">
    <citation type="journal article" date="2018" name="Genome Announc.">
        <title>Complete Genome Sequence of the Methanococcus maripaludis Type Strain JJ (DSM 2067), a Model for Selenoprotein Synthesis in Archaea.</title>
        <authorList>
            <person name="Poehlein A."/>
            <person name="Heym D."/>
            <person name="Quitzke V."/>
            <person name="Fersch J."/>
            <person name="Daniel R."/>
            <person name="Rother M."/>
        </authorList>
    </citation>
    <scope>NUCLEOTIDE SEQUENCE [LARGE SCALE GENOMIC DNA]</scope>
    <source>
        <strain evidence="5">DSM 2067</strain>
    </source>
</reference>
<dbReference type="NCBIfam" id="TIGR00734">
    <property type="entry name" value="hisAF_rel"/>
    <property type="match status" value="1"/>
</dbReference>
<comment type="similarity">
    <text evidence="1 2">Belongs to the HisA/HisF family.</text>
</comment>
<evidence type="ECO:0000256" key="2">
    <source>
        <dbReference type="RuleBase" id="RU003657"/>
    </source>
</evidence>
<dbReference type="EMBL" id="CP026606">
    <property type="protein sequence ID" value="AVB76526.1"/>
    <property type="molecule type" value="Genomic_DNA"/>
</dbReference>
<proteinExistence type="inferred from homology"/>
<dbReference type="Gene3D" id="3.20.20.70">
    <property type="entry name" value="Aldolase class I"/>
    <property type="match status" value="1"/>
</dbReference>
<dbReference type="SUPFAM" id="SSF51366">
    <property type="entry name" value="Ribulose-phoshate binding barrel"/>
    <property type="match status" value="1"/>
</dbReference>
<reference evidence="3" key="2">
    <citation type="submission" date="2018-02" db="EMBL/GenBank/DDBJ databases">
        <title>Complete genome sequence of the Methanococcus maripaludis type strain JJ (DSM 2067), a model for selenoprotein synthesis in Archaea.</title>
        <authorList>
            <person name="Poehlein A."/>
            <person name="Heym D."/>
            <person name="Quitzke V."/>
            <person name="Fersch J."/>
            <person name="Daniel R."/>
            <person name="Rother M."/>
        </authorList>
    </citation>
    <scope>NUCLEOTIDE SEQUENCE [LARGE SCALE GENOMIC DNA]</scope>
    <source>
        <strain evidence="3">DSM 2067</strain>
    </source>
</reference>
<keyword evidence="2" id="KW-0368">Histidine biosynthesis</keyword>
<reference evidence="4 6" key="3">
    <citation type="submission" date="2020-08" db="EMBL/GenBank/DDBJ databases">
        <title>Genomic Encyclopedia of Type Strains, Phase IV (KMG-V): Genome sequencing to study the core and pangenomes of soil and plant-associated prokaryotes.</title>
        <authorList>
            <person name="Whitman W."/>
        </authorList>
    </citation>
    <scope>NUCLEOTIDE SEQUENCE [LARGE SCALE GENOMIC DNA]</scope>
    <source>
        <strain evidence="4 6">D1</strain>
    </source>
</reference>
<evidence type="ECO:0000313" key="5">
    <source>
        <dbReference type="Proteomes" id="UP000239462"/>
    </source>
</evidence>
<accession>A0A2L1CCB0</accession>
<name>A0A2L1CCB0_METMI</name>
<dbReference type="Proteomes" id="UP000239462">
    <property type="component" value="Chromosome"/>
</dbReference>
<dbReference type="EC" id="5.3.1.16" evidence="3 4"/>
<dbReference type="InterPro" id="IPR044524">
    <property type="entry name" value="Isoase_HisA-like"/>
</dbReference>
<dbReference type="RefSeq" id="WP_104838025.1">
    <property type="nucleotide sequence ID" value="NZ_CP026606.1"/>
</dbReference>
<dbReference type="Pfam" id="PF00977">
    <property type="entry name" value="His_biosynth"/>
    <property type="match status" value="1"/>
</dbReference>
<dbReference type="PANTHER" id="PTHR43090">
    <property type="entry name" value="1-(5-PHOSPHORIBOSYL)-5-[(5-PHOSPHORIBOSYLAMINO)METHYLIDENEAMINO] IMIDAZOLE-4-CARBOXAMIDE ISOMERASE"/>
    <property type="match status" value="1"/>
</dbReference>
<keyword evidence="3" id="KW-0413">Isomerase</keyword>
<dbReference type="AlphaFoldDB" id="A0A2L1CCB0"/>
<evidence type="ECO:0000313" key="4">
    <source>
        <dbReference type="EMBL" id="MBB6496960.1"/>
    </source>
</evidence>
<evidence type="ECO:0000313" key="3">
    <source>
        <dbReference type="EMBL" id="AVB76526.1"/>
    </source>
</evidence>
<dbReference type="InterPro" id="IPR011060">
    <property type="entry name" value="RibuloseP-bd_barrel"/>
</dbReference>
<dbReference type="GO" id="GO:0000162">
    <property type="term" value="P:L-tryptophan biosynthetic process"/>
    <property type="evidence" value="ECO:0007669"/>
    <property type="project" value="TreeGrafter"/>
</dbReference>
<dbReference type="KEGG" id="mmad:MMJJ_11390"/>
<dbReference type="CDD" id="cd04723">
    <property type="entry name" value="HisA_HisF"/>
    <property type="match status" value="1"/>
</dbReference>
<dbReference type="InterPro" id="IPR004650">
    <property type="entry name" value="HisA/F-archaeal"/>
</dbReference>
<dbReference type="PANTHER" id="PTHR43090:SF2">
    <property type="entry name" value="1-(5-PHOSPHORIBOSYL)-5-[(5-PHOSPHORIBOSYLAMINO)METHYLIDENEAMINO] IMIDAZOLE-4-CARBOXAMIDE ISOMERASE"/>
    <property type="match status" value="1"/>
</dbReference>
<dbReference type="GeneID" id="36102226"/>
<dbReference type="InterPro" id="IPR006062">
    <property type="entry name" value="His_biosynth"/>
</dbReference>
<evidence type="ECO:0000313" key="6">
    <source>
        <dbReference type="Proteomes" id="UP000590564"/>
    </source>
</evidence>
<dbReference type="GO" id="GO:0000105">
    <property type="term" value="P:L-histidine biosynthetic process"/>
    <property type="evidence" value="ECO:0007669"/>
    <property type="project" value="UniProtKB-KW"/>
</dbReference>
<dbReference type="InterPro" id="IPR013785">
    <property type="entry name" value="Aldolase_TIM"/>
</dbReference>
<dbReference type="Proteomes" id="UP000590564">
    <property type="component" value="Unassembled WGS sequence"/>
</dbReference>
<evidence type="ECO:0000256" key="1">
    <source>
        <dbReference type="ARBA" id="ARBA00009667"/>
    </source>
</evidence>
<sequence length="222" mass="24380">MEIIPVIDLMNGLAVSGKSGNRKEYVPIKSVLCDSSDPHDVIKKYNENGAKKVYIADLNSIMGTGNNFEIVKSLDIFKIVDFGVTDKKDLENVKKCVNMTILGTETLNDISILKEGNIILSLDFKDGKLLNYDLDDILSKVDKKTPLIILDISSVGTQKGINVELIKDILKKTDNPIYIGGGIKSEDDLKISKELGISGVLIGTTIHNGKLDLKKIIQKYGE</sequence>